<name>A0AAV8ZC31_9CUCU</name>
<sequence length="80" mass="9009">MALHGSIYLFRHSYKAVYAVVDLSTGEKSELITENASAQLAVWAPVGNAIAYVFENNIYYKKLGDGRHSYPDHQHRGVRL</sequence>
<organism evidence="2 3">
    <name type="scientific">Aromia moschata</name>
    <dbReference type="NCBI Taxonomy" id="1265417"/>
    <lineage>
        <taxon>Eukaryota</taxon>
        <taxon>Metazoa</taxon>
        <taxon>Ecdysozoa</taxon>
        <taxon>Arthropoda</taxon>
        <taxon>Hexapoda</taxon>
        <taxon>Insecta</taxon>
        <taxon>Pterygota</taxon>
        <taxon>Neoptera</taxon>
        <taxon>Endopterygota</taxon>
        <taxon>Coleoptera</taxon>
        <taxon>Polyphaga</taxon>
        <taxon>Cucujiformia</taxon>
        <taxon>Chrysomeloidea</taxon>
        <taxon>Cerambycidae</taxon>
        <taxon>Cerambycinae</taxon>
        <taxon>Callichromatini</taxon>
        <taxon>Aromia</taxon>
    </lineage>
</organism>
<dbReference type="Gene3D" id="2.140.10.30">
    <property type="entry name" value="Dipeptidylpeptidase IV, N-terminal domain"/>
    <property type="match status" value="1"/>
</dbReference>
<dbReference type="Pfam" id="PF00930">
    <property type="entry name" value="DPPIV_N"/>
    <property type="match status" value="1"/>
</dbReference>
<dbReference type="InterPro" id="IPR002469">
    <property type="entry name" value="Peptidase_S9B_N"/>
</dbReference>
<feature type="domain" description="Dipeptidylpeptidase IV N-terminal" evidence="1">
    <location>
        <begin position="9"/>
        <end position="67"/>
    </location>
</feature>
<dbReference type="EMBL" id="JAPWTK010000007">
    <property type="protein sequence ID" value="KAJ8960909.1"/>
    <property type="molecule type" value="Genomic_DNA"/>
</dbReference>
<dbReference type="Proteomes" id="UP001162162">
    <property type="component" value="Unassembled WGS sequence"/>
</dbReference>
<comment type="caution">
    <text evidence="2">The sequence shown here is derived from an EMBL/GenBank/DDBJ whole genome shotgun (WGS) entry which is preliminary data.</text>
</comment>
<keyword evidence="3" id="KW-1185">Reference proteome</keyword>
<evidence type="ECO:0000313" key="3">
    <source>
        <dbReference type="Proteomes" id="UP001162162"/>
    </source>
</evidence>
<dbReference type="AlphaFoldDB" id="A0AAV8ZC31"/>
<dbReference type="GO" id="GO:0006508">
    <property type="term" value="P:proteolysis"/>
    <property type="evidence" value="ECO:0007669"/>
    <property type="project" value="InterPro"/>
</dbReference>
<accession>A0AAV8ZC31</accession>
<evidence type="ECO:0000313" key="2">
    <source>
        <dbReference type="EMBL" id="KAJ8960909.1"/>
    </source>
</evidence>
<protein>
    <recommendedName>
        <fullName evidence="1">Dipeptidylpeptidase IV N-terminal domain-containing protein</fullName>
    </recommendedName>
</protein>
<proteinExistence type="predicted"/>
<evidence type="ECO:0000259" key="1">
    <source>
        <dbReference type="Pfam" id="PF00930"/>
    </source>
</evidence>
<gene>
    <name evidence="2" type="ORF">NQ318_020208</name>
</gene>
<dbReference type="SUPFAM" id="SSF82171">
    <property type="entry name" value="DPP6 N-terminal domain-like"/>
    <property type="match status" value="1"/>
</dbReference>
<reference evidence="2" key="1">
    <citation type="journal article" date="2023" name="Insect Mol. Biol.">
        <title>Genome sequencing provides insights into the evolution of gene families encoding plant cell wall-degrading enzymes in longhorned beetles.</title>
        <authorList>
            <person name="Shin N.R."/>
            <person name="Okamura Y."/>
            <person name="Kirsch R."/>
            <person name="Pauchet Y."/>
        </authorList>
    </citation>
    <scope>NUCLEOTIDE SEQUENCE</scope>
    <source>
        <strain evidence="2">AMC_N1</strain>
    </source>
</reference>